<dbReference type="PANTHER" id="PTHR33577:SF1">
    <property type="entry name" value="HEME HALOPEROXIDASE FAMILY PROFILE DOMAIN-CONTAINING PROTEIN"/>
    <property type="match status" value="1"/>
</dbReference>
<sequence length="454" mass="49910">MKVSLSSWLAAACMFAAALVFPQMGAEQLKTYQEHAKRSPAACPYSEEKRDTGKCPLAKERRAAKFDAKKQRISVSGKHEFLPPNLKAGDQRGLCLRLNALVNHGYLPRNGVADMQTITKATNEVYGMSLDLGGFLAVYGTVFNGNPVSLNPGYSIGGPSRFSQKILNGGGLFGTPSGLSGSHNKYEPDVSATRGDVYVTGNNYHVILERFVEYWSAIRENIPAPEQHSALTSFHYQSFQESEKTNSHFFYSPFAGVLVSPSAYSFRPRMMASHSDKYPEGHLSREVFTNLFGVKGSNFKVNQGWKRIPENWYHRPVEDGFSTPDFLVDVLEHAVKHPRLLNIGGNTDKLNSFSGVDIGDLTGGVFNTAMLLKGENLECFVMQIIMAAAPDVLGSQFTDVTKALTPLADKLRQLLAGKTCPKLQKVNTKLFEKFPGYTESYGSYAGVSKNLCAV</sequence>
<comment type="similarity">
    <text evidence="7">Belongs to the chloroperoxidase family.</text>
</comment>
<keyword evidence="4" id="KW-0479">Metal-binding</keyword>
<evidence type="ECO:0000313" key="11">
    <source>
        <dbReference type="Proteomes" id="UP000827133"/>
    </source>
</evidence>
<dbReference type="InterPro" id="IPR036851">
    <property type="entry name" value="Chloroperoxidase-like_sf"/>
</dbReference>
<name>A0A9P8DHK3_9HYPO</name>
<proteinExistence type="inferred from homology"/>
<accession>A0A9P8DHK3</accession>
<evidence type="ECO:0000256" key="7">
    <source>
        <dbReference type="ARBA" id="ARBA00025795"/>
    </source>
</evidence>
<evidence type="ECO:0000256" key="2">
    <source>
        <dbReference type="ARBA" id="ARBA00022559"/>
    </source>
</evidence>
<dbReference type="KEGG" id="fmu:J7337_007568"/>
<keyword evidence="11" id="KW-1185">Reference proteome</keyword>
<evidence type="ECO:0000256" key="4">
    <source>
        <dbReference type="ARBA" id="ARBA00022723"/>
    </source>
</evidence>
<feature type="domain" description="Heme haloperoxidase family profile" evidence="9">
    <location>
        <begin position="77"/>
        <end position="328"/>
    </location>
</feature>
<reference evidence="10" key="1">
    <citation type="journal article" date="2021" name="Mol. Plant Microbe Interact.">
        <title>Telomere to telomere genome assembly of Fusarium musae F31, causal agent of crown rot disease of banana.</title>
        <authorList>
            <person name="Degradi L."/>
            <person name="Tava V."/>
            <person name="Kunova A."/>
            <person name="Cortesi P."/>
            <person name="Saracchi M."/>
            <person name="Pasquali M."/>
        </authorList>
    </citation>
    <scope>NUCLEOTIDE SEQUENCE</scope>
    <source>
        <strain evidence="10">F31</strain>
    </source>
</reference>
<dbReference type="Proteomes" id="UP000827133">
    <property type="component" value="Unassembled WGS sequence"/>
</dbReference>
<evidence type="ECO:0000256" key="6">
    <source>
        <dbReference type="ARBA" id="ARBA00023004"/>
    </source>
</evidence>
<protein>
    <recommendedName>
        <fullName evidence="9">Heme haloperoxidase family profile domain-containing protein</fullName>
    </recommendedName>
</protein>
<evidence type="ECO:0000259" key="9">
    <source>
        <dbReference type="PROSITE" id="PS51405"/>
    </source>
</evidence>
<comment type="caution">
    <text evidence="10">The sequence shown here is derived from an EMBL/GenBank/DDBJ whole genome shotgun (WGS) entry which is preliminary data.</text>
</comment>
<dbReference type="SUPFAM" id="SSF47571">
    <property type="entry name" value="Cloroperoxidase"/>
    <property type="match status" value="1"/>
</dbReference>
<dbReference type="GO" id="GO:0046872">
    <property type="term" value="F:metal ion binding"/>
    <property type="evidence" value="ECO:0007669"/>
    <property type="project" value="UniProtKB-KW"/>
</dbReference>
<dbReference type="GeneID" id="68315424"/>
<dbReference type="Pfam" id="PF01328">
    <property type="entry name" value="Peroxidase_2"/>
    <property type="match status" value="1"/>
</dbReference>
<keyword evidence="3" id="KW-0349">Heme</keyword>
<evidence type="ECO:0000256" key="5">
    <source>
        <dbReference type="ARBA" id="ARBA00023002"/>
    </source>
</evidence>
<keyword evidence="6" id="KW-0408">Iron</keyword>
<organism evidence="10 11">
    <name type="scientific">Fusarium musae</name>
    <dbReference type="NCBI Taxonomy" id="1042133"/>
    <lineage>
        <taxon>Eukaryota</taxon>
        <taxon>Fungi</taxon>
        <taxon>Dikarya</taxon>
        <taxon>Ascomycota</taxon>
        <taxon>Pezizomycotina</taxon>
        <taxon>Sordariomycetes</taxon>
        <taxon>Hypocreomycetidae</taxon>
        <taxon>Hypocreales</taxon>
        <taxon>Nectriaceae</taxon>
        <taxon>Fusarium</taxon>
    </lineage>
</organism>
<evidence type="ECO:0000256" key="3">
    <source>
        <dbReference type="ARBA" id="ARBA00022617"/>
    </source>
</evidence>
<keyword evidence="5" id="KW-0560">Oxidoreductase</keyword>
<dbReference type="Gene3D" id="1.10.489.10">
    <property type="entry name" value="Chloroperoxidase-like"/>
    <property type="match status" value="1"/>
</dbReference>
<comment type="cofactor">
    <cofactor evidence="1">
        <name>heme b</name>
        <dbReference type="ChEBI" id="CHEBI:60344"/>
    </cofactor>
</comment>
<evidence type="ECO:0000313" key="10">
    <source>
        <dbReference type="EMBL" id="KAG9501871.1"/>
    </source>
</evidence>
<dbReference type="GO" id="GO:0004601">
    <property type="term" value="F:peroxidase activity"/>
    <property type="evidence" value="ECO:0007669"/>
    <property type="project" value="UniProtKB-KW"/>
</dbReference>
<keyword evidence="8" id="KW-0732">Signal</keyword>
<evidence type="ECO:0000256" key="1">
    <source>
        <dbReference type="ARBA" id="ARBA00001970"/>
    </source>
</evidence>
<evidence type="ECO:0000256" key="8">
    <source>
        <dbReference type="SAM" id="SignalP"/>
    </source>
</evidence>
<dbReference type="PROSITE" id="PS51405">
    <property type="entry name" value="HEME_HALOPEROXIDASE"/>
    <property type="match status" value="1"/>
</dbReference>
<feature type="signal peptide" evidence="8">
    <location>
        <begin position="1"/>
        <end position="18"/>
    </location>
</feature>
<feature type="chain" id="PRO_5040158351" description="Heme haloperoxidase family profile domain-containing protein" evidence="8">
    <location>
        <begin position="19"/>
        <end position="454"/>
    </location>
</feature>
<dbReference type="AlphaFoldDB" id="A0A9P8DHK3"/>
<dbReference type="EMBL" id="JAHBCI010000005">
    <property type="protein sequence ID" value="KAG9501871.1"/>
    <property type="molecule type" value="Genomic_DNA"/>
</dbReference>
<gene>
    <name evidence="10" type="ORF">J7337_007568</name>
</gene>
<dbReference type="InterPro" id="IPR000028">
    <property type="entry name" value="Chloroperoxidase"/>
</dbReference>
<keyword evidence="2" id="KW-0575">Peroxidase</keyword>
<dbReference type="PANTHER" id="PTHR33577">
    <property type="entry name" value="STERIGMATOCYSTIN BIOSYNTHESIS PEROXIDASE STCC-RELATED"/>
    <property type="match status" value="1"/>
</dbReference>
<dbReference type="RefSeq" id="XP_044680871.1">
    <property type="nucleotide sequence ID" value="XM_044825214.1"/>
</dbReference>